<organism evidence="4 5">
    <name type="scientific">Amphiplicatus metriothermophilus</name>
    <dbReference type="NCBI Taxonomy" id="1519374"/>
    <lineage>
        <taxon>Bacteria</taxon>
        <taxon>Pseudomonadati</taxon>
        <taxon>Pseudomonadota</taxon>
        <taxon>Alphaproteobacteria</taxon>
        <taxon>Parvularculales</taxon>
        <taxon>Parvularculaceae</taxon>
        <taxon>Amphiplicatus</taxon>
    </lineage>
</organism>
<protein>
    <submittedName>
        <fullName evidence="4">Cell division protein ZapE</fullName>
    </submittedName>
</protein>
<dbReference type="GO" id="GO:0051301">
    <property type="term" value="P:cell division"/>
    <property type="evidence" value="ECO:0007669"/>
    <property type="project" value="UniProtKB-KW"/>
</dbReference>
<sequence>MRGPLPRYRALVESGALEADPAQEEAAERLQRLHVALAVRRSGLSWFGRRTPPRGLYLWGGVGRGKSLLMDIFFNNTSFAPRRRVHFHEFMTETHERIAAWRATPARAKKRHPGVDRKAPDDPMPPVAHDIAREAMLLCFDEFQVSDIADAMILGRLFDALFARGVVAVATSNRHPDDLYKDGLNRQLFLPFIALLKARLDVMELKAARDYRLERLAGAPVYHHPLGAEADAAMDEAWARLICGARERVEHLVVKGRKLTVPRAARGAARFDFADLCEKPLGAADYIALCRRYGALLIDRIPRMDPSRRNEAKRFVALVDAIYEARTKLVCSADVEPHALYPEGDGAFEFARAASRLAEMGSADYLAAEHRAALQQTAEAPSSPEPAAATRT</sequence>
<keyword evidence="5" id="KW-1185">Reference proteome</keyword>
<evidence type="ECO:0000313" key="4">
    <source>
        <dbReference type="EMBL" id="SNT67703.1"/>
    </source>
</evidence>
<dbReference type="GO" id="GO:0005737">
    <property type="term" value="C:cytoplasm"/>
    <property type="evidence" value="ECO:0007669"/>
    <property type="project" value="TreeGrafter"/>
</dbReference>
<dbReference type="PANTHER" id="PTHR12169">
    <property type="entry name" value="ATPASE N2B"/>
    <property type="match status" value="1"/>
</dbReference>
<feature type="region of interest" description="Disordered" evidence="3">
    <location>
        <begin position="372"/>
        <end position="392"/>
    </location>
</feature>
<evidence type="ECO:0000256" key="1">
    <source>
        <dbReference type="ARBA" id="ARBA00022741"/>
    </source>
</evidence>
<dbReference type="AlphaFoldDB" id="A0A239PK56"/>
<dbReference type="Proteomes" id="UP000198346">
    <property type="component" value="Unassembled WGS sequence"/>
</dbReference>
<dbReference type="NCBIfam" id="NF040713">
    <property type="entry name" value="ZapE"/>
    <property type="match status" value="1"/>
</dbReference>
<feature type="compositionally biased region" description="Low complexity" evidence="3">
    <location>
        <begin position="378"/>
        <end position="392"/>
    </location>
</feature>
<dbReference type="EMBL" id="FZQA01000001">
    <property type="protein sequence ID" value="SNT67703.1"/>
    <property type="molecule type" value="Genomic_DNA"/>
</dbReference>
<dbReference type="Pfam" id="PF03969">
    <property type="entry name" value="AFG1_ATPase"/>
    <property type="match status" value="1"/>
</dbReference>
<dbReference type="Gene3D" id="3.40.50.300">
    <property type="entry name" value="P-loop containing nucleotide triphosphate hydrolases"/>
    <property type="match status" value="1"/>
</dbReference>
<dbReference type="GO" id="GO:0005524">
    <property type="term" value="F:ATP binding"/>
    <property type="evidence" value="ECO:0007669"/>
    <property type="project" value="UniProtKB-KW"/>
</dbReference>
<accession>A0A239PK56</accession>
<dbReference type="SUPFAM" id="SSF52540">
    <property type="entry name" value="P-loop containing nucleoside triphosphate hydrolases"/>
    <property type="match status" value="1"/>
</dbReference>
<keyword evidence="4" id="KW-0132">Cell division</keyword>
<dbReference type="InterPro" id="IPR005654">
    <property type="entry name" value="ATPase_AFG1-like"/>
</dbReference>
<dbReference type="GO" id="GO:0016887">
    <property type="term" value="F:ATP hydrolysis activity"/>
    <property type="evidence" value="ECO:0007669"/>
    <property type="project" value="InterPro"/>
</dbReference>
<evidence type="ECO:0000256" key="3">
    <source>
        <dbReference type="SAM" id="MobiDB-lite"/>
    </source>
</evidence>
<proteinExistence type="predicted"/>
<keyword evidence="4" id="KW-0131">Cell cycle</keyword>
<keyword evidence="1" id="KW-0547">Nucleotide-binding</keyword>
<dbReference type="OrthoDB" id="9774491at2"/>
<reference evidence="4 5" key="1">
    <citation type="submission" date="2017-07" db="EMBL/GenBank/DDBJ databases">
        <authorList>
            <person name="Sun Z.S."/>
            <person name="Albrecht U."/>
            <person name="Echele G."/>
            <person name="Lee C.C."/>
        </authorList>
    </citation>
    <scope>NUCLEOTIDE SEQUENCE [LARGE SCALE GENOMIC DNA]</scope>
    <source>
        <strain evidence="4 5">CGMCC 1.12710</strain>
    </source>
</reference>
<keyword evidence="2" id="KW-0067">ATP-binding</keyword>
<dbReference type="RefSeq" id="WP_089410724.1">
    <property type="nucleotide sequence ID" value="NZ_FZQA01000001.1"/>
</dbReference>
<name>A0A239PK56_9PROT</name>
<gene>
    <name evidence="4" type="ORF">SAMN06297382_0196</name>
</gene>
<evidence type="ECO:0000313" key="5">
    <source>
        <dbReference type="Proteomes" id="UP000198346"/>
    </source>
</evidence>
<dbReference type="InterPro" id="IPR027417">
    <property type="entry name" value="P-loop_NTPase"/>
</dbReference>
<dbReference type="PANTHER" id="PTHR12169:SF6">
    <property type="entry name" value="AFG1-LIKE ATPASE"/>
    <property type="match status" value="1"/>
</dbReference>
<evidence type="ECO:0000256" key="2">
    <source>
        <dbReference type="ARBA" id="ARBA00022840"/>
    </source>
</evidence>